<name>A0ABQ9VJH5_SAGOE</name>
<sequence>MEVMWTHGWMASADGEQKEAWRSCGPTDGRPQWMENRAEHGGHVDPRMEGLSRWKTEQSMEVMWTHGWKASADGEQKEAWRSCGPMDGRPQWMENRAEHGGHVDPWMEGLSGWKTEQSMEVMWTLGWKASVDGEQSRAWRSCGPLDGRPQWMENRAEHGGHVDPWMEGLSGWKTEQSMEVMWTHGWKVSVNGKQSRAWRSCGPTDGWPQRMENRKKHGGHVDPWMEGLSGWRTEQSMEVMWTLGWKASVDGKQSRAWRSCGPLDGRPQWMENRAEHGGHVDPRMEGLSGWKTEQSMEVMWTHGWKVSVNGKQSRAWRSCGPTDGRPQRMENRKKHGGHVDPWMEGLSGWRTEQSMEVMWTHGWMVSVDGKQSRAWRSCGPTDGRSQ</sequence>
<evidence type="ECO:0000256" key="1">
    <source>
        <dbReference type="SAM" id="MobiDB-lite"/>
    </source>
</evidence>
<protein>
    <submittedName>
        <fullName evidence="2">Uncharacterized protein</fullName>
    </submittedName>
</protein>
<reference evidence="2 3" key="1">
    <citation type="submission" date="2023-05" db="EMBL/GenBank/DDBJ databases">
        <title>B98-5 Cell Line De Novo Hybrid Assembly: An Optical Mapping Approach.</title>
        <authorList>
            <person name="Kananen K."/>
            <person name="Auerbach J.A."/>
            <person name="Kautto E."/>
            <person name="Blachly J.S."/>
        </authorList>
    </citation>
    <scope>NUCLEOTIDE SEQUENCE [LARGE SCALE GENOMIC DNA]</scope>
    <source>
        <strain evidence="2">B95-8</strain>
        <tissue evidence="2">Cell line</tissue>
    </source>
</reference>
<dbReference type="EMBL" id="JASSZA010000005">
    <property type="protein sequence ID" value="KAK2109516.1"/>
    <property type="molecule type" value="Genomic_DNA"/>
</dbReference>
<accession>A0ABQ9VJH5</accession>
<proteinExistence type="predicted"/>
<feature type="region of interest" description="Disordered" evidence="1">
    <location>
        <begin position="197"/>
        <end position="221"/>
    </location>
</feature>
<feature type="region of interest" description="Disordered" evidence="1">
    <location>
        <begin position="312"/>
        <end position="339"/>
    </location>
</feature>
<keyword evidence="3" id="KW-1185">Reference proteome</keyword>
<evidence type="ECO:0000313" key="2">
    <source>
        <dbReference type="EMBL" id="KAK2109516.1"/>
    </source>
</evidence>
<gene>
    <name evidence="2" type="ORF">P7K49_009262</name>
</gene>
<organism evidence="2 3">
    <name type="scientific">Saguinus oedipus</name>
    <name type="common">Cotton-top tamarin</name>
    <name type="synonym">Oedipomidas oedipus</name>
    <dbReference type="NCBI Taxonomy" id="9490"/>
    <lineage>
        <taxon>Eukaryota</taxon>
        <taxon>Metazoa</taxon>
        <taxon>Chordata</taxon>
        <taxon>Craniata</taxon>
        <taxon>Vertebrata</taxon>
        <taxon>Euteleostomi</taxon>
        <taxon>Mammalia</taxon>
        <taxon>Eutheria</taxon>
        <taxon>Euarchontoglires</taxon>
        <taxon>Primates</taxon>
        <taxon>Haplorrhini</taxon>
        <taxon>Platyrrhini</taxon>
        <taxon>Cebidae</taxon>
        <taxon>Callitrichinae</taxon>
        <taxon>Saguinus</taxon>
    </lineage>
</organism>
<dbReference type="Proteomes" id="UP001266305">
    <property type="component" value="Unassembled WGS sequence"/>
</dbReference>
<evidence type="ECO:0000313" key="3">
    <source>
        <dbReference type="Proteomes" id="UP001266305"/>
    </source>
</evidence>
<comment type="caution">
    <text evidence="2">The sequence shown here is derived from an EMBL/GenBank/DDBJ whole genome shotgun (WGS) entry which is preliminary data.</text>
</comment>